<name>A0ABX5M4C1_9PROT</name>
<reference evidence="1 2" key="1">
    <citation type="submission" date="2018-04" db="EMBL/GenBank/DDBJ databases">
        <title>Active sludge and wastewater microbial communities from Klosterneuburg, Austria.</title>
        <authorList>
            <person name="Wagner M."/>
        </authorList>
    </citation>
    <scope>NUCLEOTIDE SEQUENCE [LARGE SCALE GENOMIC DNA]</scope>
    <source>
        <strain evidence="1 2">Nm 57</strain>
    </source>
</reference>
<dbReference type="Proteomes" id="UP000247780">
    <property type="component" value="Unassembled WGS sequence"/>
</dbReference>
<dbReference type="EMBL" id="QICQ01000048">
    <property type="protein sequence ID" value="PXV74208.1"/>
    <property type="molecule type" value="Genomic_DNA"/>
</dbReference>
<sequence length="251" mass="27390">MAAITKALIGEDASGALRDECSAHLDSLMALGQAKSQYYAEKINTSLLGAGQGTDKTFPISSIQSFIYQTKAYTSDNAKNISSVVNDSIKGFVSGDTTSAVNTMVSGFVDILFGSAEGSESEIIRYCAILEGVSMIRLDFAGWSRSVTSKQLKSKCDKVSAFVLYRSIVDMKKVSLNDFISVYQLTVKAENKDLDAAGVLKKCQELYYLFNPQDKPANMLKASIPPLREETFQPSIGHESLDVFRKQLVTL</sequence>
<organism evidence="1 2">
    <name type="scientific">Nitrosomonas eutropha</name>
    <dbReference type="NCBI Taxonomy" id="916"/>
    <lineage>
        <taxon>Bacteria</taxon>
        <taxon>Pseudomonadati</taxon>
        <taxon>Pseudomonadota</taxon>
        <taxon>Betaproteobacteria</taxon>
        <taxon>Nitrosomonadales</taxon>
        <taxon>Nitrosomonadaceae</taxon>
        <taxon>Nitrosomonas</taxon>
    </lineage>
</organism>
<accession>A0ABX5M4C1</accession>
<comment type="caution">
    <text evidence="1">The sequence shown here is derived from an EMBL/GenBank/DDBJ whole genome shotgun (WGS) entry which is preliminary data.</text>
</comment>
<evidence type="ECO:0000313" key="1">
    <source>
        <dbReference type="EMBL" id="PXV74208.1"/>
    </source>
</evidence>
<gene>
    <name evidence="1" type="ORF">C8R14_1486</name>
</gene>
<evidence type="ECO:0000313" key="2">
    <source>
        <dbReference type="Proteomes" id="UP000247780"/>
    </source>
</evidence>
<keyword evidence="2" id="KW-1185">Reference proteome</keyword>
<protein>
    <submittedName>
        <fullName evidence="1">Uncharacterized protein</fullName>
    </submittedName>
</protein>
<proteinExistence type="predicted"/>
<dbReference type="RefSeq" id="WP_011635010.1">
    <property type="nucleotide sequence ID" value="NZ_FNNM01000030.1"/>
</dbReference>